<name>A0ABQ6FY33_9CHLR</name>
<accession>A0ABQ6FY33</accession>
<dbReference type="RefSeq" id="WP_338255066.1">
    <property type="nucleotide sequence ID" value="NZ_BSRI01000002.1"/>
</dbReference>
<evidence type="ECO:0000313" key="1">
    <source>
        <dbReference type="EMBL" id="GLV58736.1"/>
    </source>
</evidence>
<reference evidence="1 2" key="1">
    <citation type="submission" date="2023-02" db="EMBL/GenBank/DDBJ databases">
        <title>Dictyobacter halimunensis sp. nov., a new member of the class Ktedonobacteria from forest soil in a geothermal area.</title>
        <authorList>
            <person name="Rachmania M.K."/>
            <person name="Ningsih F."/>
            <person name="Sakai Y."/>
            <person name="Yabe S."/>
            <person name="Yokota A."/>
            <person name="Sjamsuridzal W."/>
        </authorList>
    </citation>
    <scope>NUCLEOTIDE SEQUENCE [LARGE SCALE GENOMIC DNA]</scope>
    <source>
        <strain evidence="1 2">S3.2.2.5</strain>
    </source>
</reference>
<gene>
    <name evidence="1" type="ORF">KDH_55660</name>
</gene>
<organism evidence="1 2">
    <name type="scientific">Dictyobacter halimunensis</name>
    <dbReference type="NCBI Taxonomy" id="3026934"/>
    <lineage>
        <taxon>Bacteria</taxon>
        <taxon>Bacillati</taxon>
        <taxon>Chloroflexota</taxon>
        <taxon>Ktedonobacteria</taxon>
        <taxon>Ktedonobacterales</taxon>
        <taxon>Dictyobacteraceae</taxon>
        <taxon>Dictyobacter</taxon>
    </lineage>
</organism>
<evidence type="ECO:0008006" key="3">
    <source>
        <dbReference type="Google" id="ProtNLM"/>
    </source>
</evidence>
<dbReference type="EMBL" id="BSRI01000002">
    <property type="protein sequence ID" value="GLV58736.1"/>
    <property type="molecule type" value="Genomic_DNA"/>
</dbReference>
<proteinExistence type="predicted"/>
<protein>
    <recommendedName>
        <fullName evidence="3">RING-type domain-containing protein</fullName>
    </recommendedName>
</protein>
<evidence type="ECO:0000313" key="2">
    <source>
        <dbReference type="Proteomes" id="UP001344906"/>
    </source>
</evidence>
<comment type="caution">
    <text evidence="1">The sequence shown here is derived from an EMBL/GenBank/DDBJ whole genome shotgun (WGS) entry which is preliminary data.</text>
</comment>
<sequence>MDCLCLVAPKDEDLLRYVLDGEVLSPPAMEHLADCSVCQQRLNRYITANDVLLTHLYRCQCPSMTVLSYYCIGMLSAHEQDKISTHLKVCPLCADNVAETYRFLHTPLPLADSLSSLPARPENTIKPAGWRFPVTLKKPVTHVRVWPHFHQTDTVTLSLQAQPGSHNKIMLTGLLSARNSGENGSLFSGTRVELYKAVPPVGIEESMGEHAVYTEQLSTYPDQPLFSTRVDDRGSMLFGAVPCGEYLMIVYLPETALVIEKLHIEASFPS</sequence>
<keyword evidence="2" id="KW-1185">Reference proteome</keyword>
<dbReference type="Proteomes" id="UP001344906">
    <property type="component" value="Unassembled WGS sequence"/>
</dbReference>